<protein>
    <submittedName>
        <fullName evidence="1">Uncharacterized protein</fullName>
    </submittedName>
</protein>
<sequence length="66" mass="7598">MLRKMLCCHNGKGGRVSADVYFIEGNQMRTKLDSKDDVCSIDVYVKFQKTKLLSQAGSYKLEFKHH</sequence>
<dbReference type="AlphaFoldDB" id="A0A379CAA1"/>
<evidence type="ECO:0000313" key="1">
    <source>
        <dbReference type="EMBL" id="SUB58665.1"/>
    </source>
</evidence>
<organism evidence="1 2">
    <name type="scientific">Phocoenobacter uteri</name>
    <dbReference type="NCBI Taxonomy" id="146806"/>
    <lineage>
        <taxon>Bacteria</taxon>
        <taxon>Pseudomonadati</taxon>
        <taxon>Pseudomonadota</taxon>
        <taxon>Gammaproteobacteria</taxon>
        <taxon>Pasteurellales</taxon>
        <taxon>Pasteurellaceae</taxon>
        <taxon>Phocoenobacter</taxon>
    </lineage>
</organism>
<proteinExistence type="predicted"/>
<accession>A0A379CAA1</accession>
<gene>
    <name evidence="1" type="ORF">NCTC12872_00630</name>
</gene>
<evidence type="ECO:0000313" key="2">
    <source>
        <dbReference type="Proteomes" id="UP000255417"/>
    </source>
</evidence>
<reference evidence="1 2" key="1">
    <citation type="submission" date="2018-06" db="EMBL/GenBank/DDBJ databases">
        <authorList>
            <consortium name="Pathogen Informatics"/>
            <person name="Doyle S."/>
        </authorList>
    </citation>
    <scope>NUCLEOTIDE SEQUENCE [LARGE SCALE GENOMIC DNA]</scope>
    <source>
        <strain evidence="1 2">NCTC12872</strain>
    </source>
</reference>
<dbReference type="EMBL" id="UGTA01000001">
    <property type="protein sequence ID" value="SUB58665.1"/>
    <property type="molecule type" value="Genomic_DNA"/>
</dbReference>
<dbReference type="Proteomes" id="UP000255417">
    <property type="component" value="Unassembled WGS sequence"/>
</dbReference>
<name>A0A379CAA1_9PAST</name>
<keyword evidence="2" id="KW-1185">Reference proteome</keyword>